<dbReference type="EMBL" id="JALHAP010000081">
    <property type="protein sequence ID" value="MCT4703464.1"/>
    <property type="molecule type" value="Genomic_DNA"/>
</dbReference>
<accession>A0A9X2W9M1</accession>
<organism evidence="1 2">
    <name type="scientific">Dryocola boscaweniae</name>
    <dbReference type="NCBI Taxonomy" id="2925397"/>
    <lineage>
        <taxon>Bacteria</taxon>
        <taxon>Pseudomonadati</taxon>
        <taxon>Pseudomonadota</taxon>
        <taxon>Gammaproteobacteria</taxon>
        <taxon>Enterobacterales</taxon>
        <taxon>Enterobacteriaceae</taxon>
        <taxon>Dryocola</taxon>
    </lineage>
</organism>
<reference evidence="1" key="1">
    <citation type="submission" date="2022-03" db="EMBL/GenBank/DDBJ databases">
        <title>Proposal of a novel genus Dryocolo and two novel species.</title>
        <authorList>
            <person name="Maddock D.W."/>
            <person name="Brady C.L."/>
            <person name="Denman S."/>
            <person name="Arnold D."/>
        </authorList>
    </citation>
    <scope>NUCLEOTIDE SEQUENCE</scope>
    <source>
        <strain evidence="1">H6W4</strain>
    </source>
</reference>
<keyword evidence="2" id="KW-1185">Reference proteome</keyword>
<proteinExistence type="predicted"/>
<name>A0A9X2W9M1_9ENTR</name>
<dbReference type="InterPro" id="IPR019684">
    <property type="entry name" value="HofP"/>
</dbReference>
<dbReference type="RefSeq" id="WP_271124191.1">
    <property type="nucleotide sequence ID" value="NZ_JALHAN010000068.1"/>
</dbReference>
<gene>
    <name evidence="1" type="ORF">MUA00_16920</name>
</gene>
<dbReference type="Proteomes" id="UP001150641">
    <property type="component" value="Unassembled WGS sequence"/>
</dbReference>
<dbReference type="Pfam" id="PF10748">
    <property type="entry name" value="HofP"/>
    <property type="match status" value="1"/>
</dbReference>
<sequence length="128" mass="14370">MNRNLLFVLLMVVHSASSMPRNPFQPLLAPCDALLKQLARWSIHGVISSEKGAIAVMHDPQQNWRRITRGMQMEHGVQVLEINQQLLSVTVPAECEQPLYSWKIEGKKYGMDAYARSADSVAVSQPRG</sequence>
<dbReference type="AlphaFoldDB" id="A0A9X2W9M1"/>
<protein>
    <submittedName>
        <fullName evidence="1">DUF2531 family protein</fullName>
    </submittedName>
</protein>
<evidence type="ECO:0000313" key="2">
    <source>
        <dbReference type="Proteomes" id="UP001150641"/>
    </source>
</evidence>
<evidence type="ECO:0000313" key="1">
    <source>
        <dbReference type="EMBL" id="MCT4703464.1"/>
    </source>
</evidence>
<comment type="caution">
    <text evidence="1">The sequence shown here is derived from an EMBL/GenBank/DDBJ whole genome shotgun (WGS) entry which is preliminary data.</text>
</comment>